<feature type="domain" description="Disease resistance R13L4/SHOC-2-like LRR" evidence="4">
    <location>
        <begin position="269"/>
        <end position="368"/>
    </location>
</feature>
<evidence type="ECO:0000256" key="2">
    <source>
        <dbReference type="ARBA" id="ARBA00022741"/>
    </source>
</evidence>
<dbReference type="InterPro" id="IPR027417">
    <property type="entry name" value="P-loop_NTPase"/>
</dbReference>
<dbReference type="InterPro" id="IPR042197">
    <property type="entry name" value="Apaf_helical"/>
</dbReference>
<dbReference type="PRINTS" id="PR00364">
    <property type="entry name" value="DISEASERSIST"/>
</dbReference>
<evidence type="ECO:0000313" key="6">
    <source>
        <dbReference type="Proteomes" id="UP001472677"/>
    </source>
</evidence>
<dbReference type="InterPro" id="IPR050905">
    <property type="entry name" value="Plant_NBS-LRR"/>
</dbReference>
<dbReference type="PANTHER" id="PTHR33463">
    <property type="entry name" value="NB-ARC DOMAIN-CONTAINING PROTEIN-RELATED"/>
    <property type="match status" value="1"/>
</dbReference>
<dbReference type="Pfam" id="PF23598">
    <property type="entry name" value="LRR_14"/>
    <property type="match status" value="1"/>
</dbReference>
<gene>
    <name evidence="5" type="ORF">V6N12_057512</name>
</gene>
<dbReference type="EMBL" id="JBBPBM010000066">
    <property type="protein sequence ID" value="KAK8514613.1"/>
    <property type="molecule type" value="Genomic_DNA"/>
</dbReference>
<protein>
    <recommendedName>
        <fullName evidence="4">Disease resistance R13L4/SHOC-2-like LRR domain-containing protein</fullName>
    </recommendedName>
</protein>
<dbReference type="PANTHER" id="PTHR33463:SF198">
    <property type="entry name" value="RPP4C3"/>
    <property type="match status" value="1"/>
</dbReference>
<dbReference type="Proteomes" id="UP001472677">
    <property type="component" value="Unassembled WGS sequence"/>
</dbReference>
<proteinExistence type="predicted"/>
<dbReference type="SUPFAM" id="SSF52540">
    <property type="entry name" value="P-loop containing nucleoside triphosphate hydrolases"/>
    <property type="match status" value="1"/>
</dbReference>
<keyword evidence="2" id="KW-0547">Nucleotide-binding</keyword>
<evidence type="ECO:0000256" key="3">
    <source>
        <dbReference type="ARBA" id="ARBA00022821"/>
    </source>
</evidence>
<evidence type="ECO:0000313" key="5">
    <source>
        <dbReference type="EMBL" id="KAK8514613.1"/>
    </source>
</evidence>
<reference evidence="5 6" key="1">
    <citation type="journal article" date="2024" name="G3 (Bethesda)">
        <title>Genome assembly of Hibiscus sabdariffa L. provides insights into metabolisms of medicinal natural products.</title>
        <authorList>
            <person name="Kim T."/>
        </authorList>
    </citation>
    <scope>NUCLEOTIDE SEQUENCE [LARGE SCALE GENOMIC DNA]</scope>
    <source>
        <strain evidence="5">TK-2024</strain>
        <tissue evidence="5">Old leaves</tissue>
    </source>
</reference>
<name>A0ABR2C5C0_9ROSI</name>
<evidence type="ECO:0000256" key="1">
    <source>
        <dbReference type="ARBA" id="ARBA00022737"/>
    </source>
</evidence>
<evidence type="ECO:0000259" key="4">
    <source>
        <dbReference type="Pfam" id="PF23598"/>
    </source>
</evidence>
<keyword evidence="6" id="KW-1185">Reference proteome</keyword>
<keyword evidence="1" id="KW-0677">Repeat</keyword>
<dbReference type="SUPFAM" id="SSF52058">
    <property type="entry name" value="L domain-like"/>
    <property type="match status" value="1"/>
</dbReference>
<dbReference type="Gene3D" id="1.10.8.430">
    <property type="entry name" value="Helical domain of apoptotic protease-activating factors"/>
    <property type="match status" value="1"/>
</dbReference>
<comment type="caution">
    <text evidence="5">The sequence shown here is derived from an EMBL/GenBank/DDBJ whole genome shotgun (WGS) entry which is preliminary data.</text>
</comment>
<dbReference type="Gene3D" id="3.80.10.10">
    <property type="entry name" value="Ribonuclease Inhibitor"/>
    <property type="match status" value="1"/>
</dbReference>
<accession>A0ABR2C5C0</accession>
<sequence length="382" mass="42852">MAGLVEGSEFQSIAVEVAKRCAGLPIAIATIAKALKPKKNLFEWKDALRQLSQPSERNFKGIPKDAYSAIELSYTFLDAEELRQILLLCSVMAHDADPEDLLRYAIGLDFIHDLNTIEASRDRVMTLVSDLKASCLLLEGSHPNCFDMHDVVRDVAQSIASRDLHWLTSFKVRKDEEKMKTSQLISLQNTEVSELLNHELDCPKLNYFSIGLEGSSLKISNNFFTGTQRLKVLEFKEINFTSLPSSIGCLKTLCTLRLRNCGLEDIAIIGELKKLEILDLRGSKIIVLPKEIGQLTRLKLLDLTDCDDLQVITPNVLSKLSKLEELYLYGSFDKWKVEGIENPRSNGSLVELQHLSGLSTLEVHIPDVEAIPKDNLFFGKMC</sequence>
<dbReference type="InterPro" id="IPR055414">
    <property type="entry name" value="LRR_R13L4/SHOC2-like"/>
</dbReference>
<organism evidence="5 6">
    <name type="scientific">Hibiscus sabdariffa</name>
    <name type="common">roselle</name>
    <dbReference type="NCBI Taxonomy" id="183260"/>
    <lineage>
        <taxon>Eukaryota</taxon>
        <taxon>Viridiplantae</taxon>
        <taxon>Streptophyta</taxon>
        <taxon>Embryophyta</taxon>
        <taxon>Tracheophyta</taxon>
        <taxon>Spermatophyta</taxon>
        <taxon>Magnoliopsida</taxon>
        <taxon>eudicotyledons</taxon>
        <taxon>Gunneridae</taxon>
        <taxon>Pentapetalae</taxon>
        <taxon>rosids</taxon>
        <taxon>malvids</taxon>
        <taxon>Malvales</taxon>
        <taxon>Malvaceae</taxon>
        <taxon>Malvoideae</taxon>
        <taxon>Hibiscus</taxon>
    </lineage>
</organism>
<keyword evidence="3" id="KW-0611">Plant defense</keyword>
<dbReference type="InterPro" id="IPR032675">
    <property type="entry name" value="LRR_dom_sf"/>
</dbReference>